<feature type="region of interest" description="Disordered" evidence="8">
    <location>
        <begin position="1"/>
        <end position="20"/>
    </location>
</feature>
<evidence type="ECO:0000256" key="2">
    <source>
        <dbReference type="ARBA" id="ARBA00022490"/>
    </source>
</evidence>
<comment type="function">
    <text evidence="6 7">Catalyzes a reversible aldol reaction between acetaldehyde and D-glyceraldehyde 3-phosphate to generate 2-deoxy-D-ribose 5-phosphate.</text>
</comment>
<dbReference type="GO" id="GO:0004139">
    <property type="term" value="F:deoxyribose-phosphate aldolase activity"/>
    <property type="evidence" value="ECO:0007669"/>
    <property type="project" value="UniProtKB-UniRule"/>
</dbReference>
<dbReference type="Proteomes" id="UP000703893">
    <property type="component" value="Unassembled WGS sequence"/>
</dbReference>
<evidence type="ECO:0000256" key="4">
    <source>
        <dbReference type="ARBA" id="ARBA00023270"/>
    </source>
</evidence>
<dbReference type="GO" id="GO:0009264">
    <property type="term" value="P:deoxyribonucleotide catabolic process"/>
    <property type="evidence" value="ECO:0007669"/>
    <property type="project" value="UniProtKB-UniRule"/>
</dbReference>
<dbReference type="PANTHER" id="PTHR10889">
    <property type="entry name" value="DEOXYRIBOSE-PHOSPHATE ALDOLASE"/>
    <property type="match status" value="1"/>
</dbReference>
<dbReference type="InterPro" id="IPR028581">
    <property type="entry name" value="DeoC_typeI"/>
</dbReference>
<dbReference type="HAMAP" id="MF_00114">
    <property type="entry name" value="DeoC_type1"/>
    <property type="match status" value="1"/>
</dbReference>
<proteinExistence type="inferred from homology"/>
<evidence type="ECO:0000313" key="10">
    <source>
        <dbReference type="Proteomes" id="UP000703893"/>
    </source>
</evidence>
<comment type="similarity">
    <text evidence="1 7">Belongs to the DeoC/FbaB aldolase family. DeoC type 1 subfamily.</text>
</comment>
<dbReference type="PANTHER" id="PTHR10889:SF1">
    <property type="entry name" value="DEOXYRIBOSE-PHOSPHATE ALDOLASE"/>
    <property type="match status" value="1"/>
</dbReference>
<dbReference type="FunFam" id="3.20.20.70:FF:000044">
    <property type="entry name" value="Deoxyribose-phosphate aldolase"/>
    <property type="match status" value="1"/>
</dbReference>
<dbReference type="GO" id="GO:0005737">
    <property type="term" value="C:cytoplasm"/>
    <property type="evidence" value="ECO:0007669"/>
    <property type="project" value="UniProtKB-SubCell"/>
</dbReference>
<name>A0A937X5J9_9BACT</name>
<dbReference type="GO" id="GO:0006018">
    <property type="term" value="P:2-deoxyribose 1-phosphate catabolic process"/>
    <property type="evidence" value="ECO:0007669"/>
    <property type="project" value="UniProtKB-UniRule"/>
</dbReference>
<protein>
    <recommendedName>
        <fullName evidence="7">Deoxyribose-phosphate aldolase</fullName>
        <shortName evidence="7">DERA</shortName>
        <ecNumber evidence="7">4.1.2.4</ecNumber>
    </recommendedName>
    <alternativeName>
        <fullName evidence="7">2-deoxy-D-ribose 5-phosphate aldolase</fullName>
    </alternativeName>
    <alternativeName>
        <fullName evidence="7">Phosphodeoxyriboaldolase</fullName>
        <shortName evidence="7">Deoxyriboaldolase</shortName>
    </alternativeName>
</protein>
<sequence>MVQLGVGRVGGGDGGPPPSRKLARMIDHTLLKQDATEEEVKKLCDEARQHQFMSVCVNPTWVAFAAKQLQGSGVKVCTVIGFPLGATDTATKEFETAETIRNGADEVDMVINVGALKSKNYELVESDIRAVVAAARQARRDVVTKVILETALLTDEEKVIGCALSKSAGADFVKTSTGFSTGGATVRDIALMRATVGPQLGVKASGGVRDTKTAQDLVAAGATRIGASASVAIVKGTAASGSGY</sequence>
<evidence type="ECO:0000256" key="5">
    <source>
        <dbReference type="ARBA" id="ARBA00048791"/>
    </source>
</evidence>
<dbReference type="EC" id="4.1.2.4" evidence="7"/>
<evidence type="ECO:0000256" key="7">
    <source>
        <dbReference type="HAMAP-Rule" id="MF_00114"/>
    </source>
</evidence>
<feature type="active site" description="Proton donor/acceptor" evidence="7">
    <location>
        <position position="203"/>
    </location>
</feature>
<organism evidence="9 10">
    <name type="scientific">Candidatus Tanganyikabacteria bacterium</name>
    <dbReference type="NCBI Taxonomy" id="2961651"/>
    <lineage>
        <taxon>Bacteria</taxon>
        <taxon>Bacillati</taxon>
        <taxon>Candidatus Sericytochromatia</taxon>
        <taxon>Candidatus Tanganyikabacteria</taxon>
    </lineage>
</organism>
<evidence type="ECO:0000256" key="1">
    <source>
        <dbReference type="ARBA" id="ARBA00010936"/>
    </source>
</evidence>
<dbReference type="AlphaFoldDB" id="A0A937X5J9"/>
<keyword evidence="2 7" id="KW-0963">Cytoplasm</keyword>
<gene>
    <name evidence="7 9" type="primary">deoC</name>
    <name evidence="9" type="ORF">FJZ00_06335</name>
</gene>
<keyword evidence="4 7" id="KW-0704">Schiff base</keyword>
<evidence type="ECO:0000313" key="9">
    <source>
        <dbReference type="EMBL" id="MBM3274750.1"/>
    </source>
</evidence>
<comment type="catalytic activity">
    <reaction evidence="5 7">
        <text>2-deoxy-D-ribose 5-phosphate = D-glyceraldehyde 3-phosphate + acetaldehyde</text>
        <dbReference type="Rhea" id="RHEA:12821"/>
        <dbReference type="ChEBI" id="CHEBI:15343"/>
        <dbReference type="ChEBI" id="CHEBI:59776"/>
        <dbReference type="ChEBI" id="CHEBI:62877"/>
        <dbReference type="EC" id="4.1.2.4"/>
    </reaction>
</comment>
<dbReference type="InterPro" id="IPR011343">
    <property type="entry name" value="DeoC"/>
</dbReference>
<dbReference type="SUPFAM" id="SSF51569">
    <property type="entry name" value="Aldolase"/>
    <property type="match status" value="1"/>
</dbReference>
<dbReference type="GO" id="GO:0016052">
    <property type="term" value="P:carbohydrate catabolic process"/>
    <property type="evidence" value="ECO:0007669"/>
    <property type="project" value="TreeGrafter"/>
</dbReference>
<dbReference type="Gene3D" id="3.20.20.70">
    <property type="entry name" value="Aldolase class I"/>
    <property type="match status" value="1"/>
</dbReference>
<feature type="active site" description="Schiff-base intermediate with acetaldehyde" evidence="7">
    <location>
        <position position="174"/>
    </location>
</feature>
<evidence type="ECO:0000256" key="8">
    <source>
        <dbReference type="SAM" id="MobiDB-lite"/>
    </source>
</evidence>
<comment type="subcellular location">
    <subcellularLocation>
        <location evidence="7">Cytoplasm</location>
    </subcellularLocation>
</comment>
<dbReference type="CDD" id="cd00959">
    <property type="entry name" value="DeoC"/>
    <property type="match status" value="1"/>
</dbReference>
<evidence type="ECO:0000256" key="3">
    <source>
        <dbReference type="ARBA" id="ARBA00023239"/>
    </source>
</evidence>
<comment type="pathway">
    <text evidence="7">Carbohydrate degradation; 2-deoxy-D-ribose 1-phosphate degradation; D-glyceraldehyde 3-phosphate and acetaldehyde from 2-deoxy-alpha-D-ribose 1-phosphate: step 2/2.</text>
</comment>
<dbReference type="NCBIfam" id="TIGR00126">
    <property type="entry name" value="deoC"/>
    <property type="match status" value="1"/>
</dbReference>
<keyword evidence="3 7" id="KW-0456">Lyase</keyword>
<comment type="caution">
    <text evidence="9">The sequence shown here is derived from an EMBL/GenBank/DDBJ whole genome shotgun (WGS) entry which is preliminary data.</text>
</comment>
<dbReference type="InterPro" id="IPR013785">
    <property type="entry name" value="Aldolase_TIM"/>
</dbReference>
<dbReference type="SMART" id="SM01133">
    <property type="entry name" value="DeoC"/>
    <property type="match status" value="1"/>
</dbReference>
<dbReference type="PIRSF" id="PIRSF001357">
    <property type="entry name" value="DeoC"/>
    <property type="match status" value="1"/>
</dbReference>
<dbReference type="Pfam" id="PF01791">
    <property type="entry name" value="DeoC"/>
    <property type="match status" value="1"/>
</dbReference>
<dbReference type="EMBL" id="VGJX01000316">
    <property type="protein sequence ID" value="MBM3274750.1"/>
    <property type="molecule type" value="Genomic_DNA"/>
</dbReference>
<reference evidence="9 10" key="1">
    <citation type="submission" date="2019-03" db="EMBL/GenBank/DDBJ databases">
        <title>Lake Tanganyika Metagenome-Assembled Genomes (MAGs).</title>
        <authorList>
            <person name="Tran P."/>
        </authorList>
    </citation>
    <scope>NUCLEOTIDE SEQUENCE [LARGE SCALE GENOMIC DNA]</scope>
    <source>
        <strain evidence="9">K_DeepCast_65m_m2_236</strain>
    </source>
</reference>
<feature type="active site" description="Proton donor/acceptor" evidence="7">
    <location>
        <position position="108"/>
    </location>
</feature>
<dbReference type="InterPro" id="IPR002915">
    <property type="entry name" value="DeoC/FbaB/LacD_aldolase"/>
</dbReference>
<accession>A0A937X5J9</accession>
<evidence type="ECO:0000256" key="6">
    <source>
        <dbReference type="ARBA" id="ARBA00056337"/>
    </source>
</evidence>